<sequence>MKFLPLIWAGLKRKKLRTVLTFLSIFVAFLLLGFLGIIHTGLTGGVQMAGQDRLIMRHKVSLIMTLPQAYKARVLQIDGVEAVAHQTWFGGIYKDDPKNAIGTFPVEPDDFFDMYPEILLKEDEKAAWKAARTGAIVGRTAANRFQWKIGDRIALKSPIWGQPAGMEQWEFDIVGIYDGAKKNTDTSGFYFRYDYFEEARQREKGKVGWYSVRVSDPNRAAEIAGKIDDEFANSPYETKTEAEGAFFQGFANQIGDIGTIVMSVVSAVFFTILLVAGNTMAQSVRERTEELGVLKALGFTNLRVLVMVLIESCVIATLGGFAGLGVAWLIVQAGNPMPQVLPIFDLPDQFVIAGAITAVALGLVAGAIPAWQAMRLRISEALRKGG</sequence>
<evidence type="ECO:0000313" key="9">
    <source>
        <dbReference type="EMBL" id="MCW1915185.1"/>
    </source>
</evidence>
<reference evidence="9" key="1">
    <citation type="submission" date="2022-10" db="EMBL/GenBank/DDBJ databases">
        <title>Luteolibacter sp. GHJ8, whole genome shotgun sequencing project.</title>
        <authorList>
            <person name="Zhao G."/>
            <person name="Shen L."/>
        </authorList>
    </citation>
    <scope>NUCLEOTIDE SEQUENCE</scope>
    <source>
        <strain evidence="9">GHJ8</strain>
    </source>
</reference>
<dbReference type="Proteomes" id="UP001165653">
    <property type="component" value="Unassembled WGS sequence"/>
</dbReference>
<feature type="transmembrane region" description="Helical" evidence="6">
    <location>
        <begin position="260"/>
        <end position="281"/>
    </location>
</feature>
<keyword evidence="10" id="KW-1185">Reference proteome</keyword>
<feature type="transmembrane region" description="Helical" evidence="6">
    <location>
        <begin position="350"/>
        <end position="374"/>
    </location>
</feature>
<feature type="domain" description="ABC3 transporter permease C-terminal" evidence="7">
    <location>
        <begin position="265"/>
        <end position="376"/>
    </location>
</feature>
<dbReference type="RefSeq" id="WP_264514724.1">
    <property type="nucleotide sequence ID" value="NZ_JAPDDR010000008.1"/>
</dbReference>
<feature type="transmembrane region" description="Helical" evidence="6">
    <location>
        <begin position="302"/>
        <end position="330"/>
    </location>
</feature>
<proteinExistence type="predicted"/>
<feature type="domain" description="MacB-like periplasmic core" evidence="8">
    <location>
        <begin position="18"/>
        <end position="228"/>
    </location>
</feature>
<evidence type="ECO:0000259" key="7">
    <source>
        <dbReference type="Pfam" id="PF02687"/>
    </source>
</evidence>
<organism evidence="9 10">
    <name type="scientific">Luteolibacter rhizosphaerae</name>
    <dbReference type="NCBI Taxonomy" id="2989719"/>
    <lineage>
        <taxon>Bacteria</taxon>
        <taxon>Pseudomonadati</taxon>
        <taxon>Verrucomicrobiota</taxon>
        <taxon>Verrucomicrobiia</taxon>
        <taxon>Verrucomicrobiales</taxon>
        <taxon>Verrucomicrobiaceae</taxon>
        <taxon>Luteolibacter</taxon>
    </lineage>
</organism>
<dbReference type="Pfam" id="PF02687">
    <property type="entry name" value="FtsX"/>
    <property type="match status" value="1"/>
</dbReference>
<evidence type="ECO:0000256" key="3">
    <source>
        <dbReference type="ARBA" id="ARBA00022692"/>
    </source>
</evidence>
<keyword evidence="5 6" id="KW-0472">Membrane</keyword>
<dbReference type="InterPro" id="IPR003838">
    <property type="entry name" value="ABC3_permease_C"/>
</dbReference>
<dbReference type="PANTHER" id="PTHR43738:SF3">
    <property type="entry name" value="ABC TRANSPORTER PERMEASE"/>
    <property type="match status" value="1"/>
</dbReference>
<keyword evidence="4 6" id="KW-1133">Transmembrane helix</keyword>
<evidence type="ECO:0000256" key="2">
    <source>
        <dbReference type="ARBA" id="ARBA00022475"/>
    </source>
</evidence>
<dbReference type="Pfam" id="PF12704">
    <property type="entry name" value="MacB_PCD"/>
    <property type="match status" value="1"/>
</dbReference>
<comment type="subcellular location">
    <subcellularLocation>
        <location evidence="1">Cell membrane</location>
        <topology evidence="1">Multi-pass membrane protein</topology>
    </subcellularLocation>
</comment>
<evidence type="ECO:0000256" key="4">
    <source>
        <dbReference type="ARBA" id="ARBA00022989"/>
    </source>
</evidence>
<comment type="caution">
    <text evidence="9">The sequence shown here is derived from an EMBL/GenBank/DDBJ whole genome shotgun (WGS) entry which is preliminary data.</text>
</comment>
<keyword evidence="3 6" id="KW-0812">Transmembrane</keyword>
<evidence type="ECO:0000256" key="6">
    <source>
        <dbReference type="SAM" id="Phobius"/>
    </source>
</evidence>
<evidence type="ECO:0000256" key="1">
    <source>
        <dbReference type="ARBA" id="ARBA00004651"/>
    </source>
</evidence>
<feature type="transmembrane region" description="Helical" evidence="6">
    <location>
        <begin position="20"/>
        <end position="42"/>
    </location>
</feature>
<dbReference type="InterPro" id="IPR025857">
    <property type="entry name" value="MacB_PCD"/>
</dbReference>
<keyword evidence="2" id="KW-1003">Cell membrane</keyword>
<dbReference type="InterPro" id="IPR051125">
    <property type="entry name" value="ABC-4/HrtB_transporter"/>
</dbReference>
<protein>
    <submittedName>
        <fullName evidence="9">FtsX-like permease family protein</fullName>
    </submittedName>
</protein>
<accession>A0ABT3G7H9</accession>
<dbReference type="PANTHER" id="PTHR43738">
    <property type="entry name" value="ABC TRANSPORTER, MEMBRANE PROTEIN"/>
    <property type="match status" value="1"/>
</dbReference>
<evidence type="ECO:0000256" key="5">
    <source>
        <dbReference type="ARBA" id="ARBA00023136"/>
    </source>
</evidence>
<evidence type="ECO:0000259" key="8">
    <source>
        <dbReference type="Pfam" id="PF12704"/>
    </source>
</evidence>
<name>A0ABT3G7H9_9BACT</name>
<dbReference type="EMBL" id="JAPDDR010000008">
    <property type="protein sequence ID" value="MCW1915185.1"/>
    <property type="molecule type" value="Genomic_DNA"/>
</dbReference>
<gene>
    <name evidence="9" type="ORF">OJ996_16480</name>
</gene>
<evidence type="ECO:0000313" key="10">
    <source>
        <dbReference type="Proteomes" id="UP001165653"/>
    </source>
</evidence>